<evidence type="ECO:0000256" key="2">
    <source>
        <dbReference type="SAM" id="MobiDB-lite"/>
    </source>
</evidence>
<dbReference type="EMBL" id="JACAZI010000002">
    <property type="protein sequence ID" value="KAF7368485.1"/>
    <property type="molecule type" value="Genomic_DNA"/>
</dbReference>
<dbReference type="Proteomes" id="UP000620124">
    <property type="component" value="Unassembled WGS sequence"/>
</dbReference>
<keyword evidence="4" id="KW-1185">Reference proteome</keyword>
<evidence type="ECO:0000256" key="1">
    <source>
        <dbReference type="SAM" id="Coils"/>
    </source>
</evidence>
<protein>
    <submittedName>
        <fullName evidence="3">Uncharacterized protein</fullName>
    </submittedName>
</protein>
<keyword evidence="1" id="KW-0175">Coiled coil</keyword>
<dbReference type="AlphaFoldDB" id="A0A8H7DBM2"/>
<proteinExistence type="predicted"/>
<evidence type="ECO:0000313" key="3">
    <source>
        <dbReference type="EMBL" id="KAF7368485.1"/>
    </source>
</evidence>
<name>A0A8H7DBM2_9AGAR</name>
<dbReference type="OrthoDB" id="3055605at2759"/>
<evidence type="ECO:0000313" key="4">
    <source>
        <dbReference type="Proteomes" id="UP000620124"/>
    </source>
</evidence>
<organism evidence="3 4">
    <name type="scientific">Mycena venus</name>
    <dbReference type="NCBI Taxonomy" id="2733690"/>
    <lineage>
        <taxon>Eukaryota</taxon>
        <taxon>Fungi</taxon>
        <taxon>Dikarya</taxon>
        <taxon>Basidiomycota</taxon>
        <taxon>Agaricomycotina</taxon>
        <taxon>Agaricomycetes</taxon>
        <taxon>Agaricomycetidae</taxon>
        <taxon>Agaricales</taxon>
        <taxon>Marasmiineae</taxon>
        <taxon>Mycenaceae</taxon>
        <taxon>Mycena</taxon>
    </lineage>
</organism>
<gene>
    <name evidence="3" type="ORF">MVEN_00171700</name>
</gene>
<sequence>MSTTHQKALNLPITMEDSLFEDNTRSLDTGIEGTKPLSGRVKEEDSANHSGIFLPMSPHTHGDYENLRLLLIEERRMNKGLVEQNSSLLEDLRRIRRELNNLRSRVHFVGRKLQEEAARRSHGSNSSGSEEELEEDKSESDSG</sequence>
<comment type="caution">
    <text evidence="3">The sequence shown here is derived from an EMBL/GenBank/DDBJ whole genome shotgun (WGS) entry which is preliminary data.</text>
</comment>
<reference evidence="3" key="1">
    <citation type="submission" date="2020-05" db="EMBL/GenBank/DDBJ databases">
        <title>Mycena genomes resolve the evolution of fungal bioluminescence.</title>
        <authorList>
            <person name="Tsai I.J."/>
        </authorList>
    </citation>
    <scope>NUCLEOTIDE SEQUENCE</scope>
    <source>
        <strain evidence="3">CCC161011</strain>
    </source>
</reference>
<accession>A0A8H7DBM2</accession>
<feature type="coiled-coil region" evidence="1">
    <location>
        <begin position="78"/>
        <end position="105"/>
    </location>
</feature>
<feature type="region of interest" description="Disordered" evidence="2">
    <location>
        <begin position="26"/>
        <end position="59"/>
    </location>
</feature>
<feature type="compositionally biased region" description="Acidic residues" evidence="2">
    <location>
        <begin position="129"/>
        <end position="143"/>
    </location>
</feature>
<feature type="region of interest" description="Disordered" evidence="2">
    <location>
        <begin position="110"/>
        <end position="143"/>
    </location>
</feature>